<evidence type="ECO:0000313" key="3">
    <source>
        <dbReference type="Proteomes" id="UP001497382"/>
    </source>
</evidence>
<accession>A0AAV2B502</accession>
<feature type="region of interest" description="Disordered" evidence="1">
    <location>
        <begin position="1"/>
        <end position="40"/>
    </location>
</feature>
<evidence type="ECO:0000256" key="1">
    <source>
        <dbReference type="SAM" id="MobiDB-lite"/>
    </source>
</evidence>
<proteinExistence type="predicted"/>
<organism evidence="2 3">
    <name type="scientific">Larinioides sclopetarius</name>
    <dbReference type="NCBI Taxonomy" id="280406"/>
    <lineage>
        <taxon>Eukaryota</taxon>
        <taxon>Metazoa</taxon>
        <taxon>Ecdysozoa</taxon>
        <taxon>Arthropoda</taxon>
        <taxon>Chelicerata</taxon>
        <taxon>Arachnida</taxon>
        <taxon>Araneae</taxon>
        <taxon>Araneomorphae</taxon>
        <taxon>Entelegynae</taxon>
        <taxon>Araneoidea</taxon>
        <taxon>Araneidae</taxon>
        <taxon>Larinioides</taxon>
    </lineage>
</organism>
<reference evidence="2 3" key="1">
    <citation type="submission" date="2024-04" db="EMBL/GenBank/DDBJ databases">
        <authorList>
            <person name="Rising A."/>
            <person name="Reimegard J."/>
            <person name="Sonavane S."/>
            <person name="Akerstrom W."/>
            <person name="Nylinder S."/>
            <person name="Hedman E."/>
            <person name="Kallberg Y."/>
        </authorList>
    </citation>
    <scope>NUCLEOTIDE SEQUENCE [LARGE SCALE GENOMIC DNA]</scope>
</reference>
<evidence type="ECO:0000313" key="2">
    <source>
        <dbReference type="EMBL" id="CAL1291301.1"/>
    </source>
</evidence>
<gene>
    <name evidence="2" type="ORF">LARSCL_LOCUS17012</name>
</gene>
<dbReference type="EMBL" id="CAXIEN010000280">
    <property type="protein sequence ID" value="CAL1291301.1"/>
    <property type="molecule type" value="Genomic_DNA"/>
</dbReference>
<keyword evidence="3" id="KW-1185">Reference proteome</keyword>
<dbReference type="AlphaFoldDB" id="A0AAV2B502"/>
<sequence>MSFRILSRTRASNAEEHKGGGCPSDADSPPSKLRPPNPRREACTVLSPQVQFVWETVHAERFPQPPHGHSQQREAVCLRFLPQAVQIPERAHQPQEAASQGFSHQGRTVFCQVPNCAHQPPEAALQRFSHQVKTVYFQIPERPYQPPEAAPQRFTFEAAPYLQNIVQKIAECRSV</sequence>
<name>A0AAV2B502_9ARAC</name>
<protein>
    <submittedName>
        <fullName evidence="2">Uncharacterized protein</fullName>
    </submittedName>
</protein>
<comment type="caution">
    <text evidence="2">The sequence shown here is derived from an EMBL/GenBank/DDBJ whole genome shotgun (WGS) entry which is preliminary data.</text>
</comment>
<dbReference type="Proteomes" id="UP001497382">
    <property type="component" value="Unassembled WGS sequence"/>
</dbReference>